<name>A0AAD6HNI2_9EURO</name>
<dbReference type="Proteomes" id="UP001215712">
    <property type="component" value="Unassembled WGS sequence"/>
</dbReference>
<protein>
    <submittedName>
        <fullName evidence="1">Uncharacterized protein</fullName>
    </submittedName>
</protein>
<evidence type="ECO:0000313" key="1">
    <source>
        <dbReference type="EMBL" id="KAJ5728080.1"/>
    </source>
</evidence>
<keyword evidence="2" id="KW-1185">Reference proteome</keyword>
<accession>A0AAD6HNI2</accession>
<comment type="caution">
    <text evidence="1">The sequence shown here is derived from an EMBL/GenBank/DDBJ whole genome shotgun (WGS) entry which is preliminary data.</text>
</comment>
<organism evidence="1 2">
    <name type="scientific">Penicillium malachiteum</name>
    <dbReference type="NCBI Taxonomy" id="1324776"/>
    <lineage>
        <taxon>Eukaryota</taxon>
        <taxon>Fungi</taxon>
        <taxon>Dikarya</taxon>
        <taxon>Ascomycota</taxon>
        <taxon>Pezizomycotina</taxon>
        <taxon>Eurotiomycetes</taxon>
        <taxon>Eurotiomycetidae</taxon>
        <taxon>Eurotiales</taxon>
        <taxon>Aspergillaceae</taxon>
        <taxon>Penicillium</taxon>
    </lineage>
</organism>
<sequence>MTSSAYALKRALSAAREPLAPLDVAGAGVRFTTLTGLPSDSWTASALPAMQRADLSFRKTFAGNRGTGLTLHKSLSLNGLWEPGLVLNRFFQAIYGIQDCLLLDREIVLRRDHVWGAIGSAPHLWLECGARVFVTPNESETFNWTPEQIIKAFNAIQESLLLDGEWEREGVGQIIQNCVEILNWTLKQTIKAISAIQGLFLLKRGIGLIVDHVWGTIFVARDFLLLEMNRSL</sequence>
<reference evidence="1" key="2">
    <citation type="submission" date="2023-01" db="EMBL/GenBank/DDBJ databases">
        <authorList>
            <person name="Petersen C."/>
        </authorList>
    </citation>
    <scope>NUCLEOTIDE SEQUENCE</scope>
    <source>
        <strain evidence="1">IBT 17514</strain>
    </source>
</reference>
<dbReference type="AlphaFoldDB" id="A0AAD6HNI2"/>
<reference evidence="1" key="1">
    <citation type="journal article" date="2023" name="IMA Fungus">
        <title>Comparative genomic study of the Penicillium genus elucidates a diverse pangenome and 15 lateral gene transfer events.</title>
        <authorList>
            <person name="Petersen C."/>
            <person name="Sorensen T."/>
            <person name="Nielsen M.R."/>
            <person name="Sondergaard T.E."/>
            <person name="Sorensen J.L."/>
            <person name="Fitzpatrick D.A."/>
            <person name="Frisvad J.C."/>
            <person name="Nielsen K.L."/>
        </authorList>
    </citation>
    <scope>NUCLEOTIDE SEQUENCE</scope>
    <source>
        <strain evidence="1">IBT 17514</strain>
    </source>
</reference>
<gene>
    <name evidence="1" type="ORF">N7493_004410</name>
</gene>
<dbReference type="EMBL" id="JAQJAN010000005">
    <property type="protein sequence ID" value="KAJ5728080.1"/>
    <property type="molecule type" value="Genomic_DNA"/>
</dbReference>
<evidence type="ECO:0000313" key="2">
    <source>
        <dbReference type="Proteomes" id="UP001215712"/>
    </source>
</evidence>
<proteinExistence type="predicted"/>